<feature type="domain" description="Glycoside hydrolase family 38 central" evidence="5">
    <location>
        <begin position="292"/>
        <end position="370"/>
    </location>
</feature>
<dbReference type="PANTHER" id="PTHR46017">
    <property type="entry name" value="ALPHA-MANNOSIDASE 2C1"/>
    <property type="match status" value="1"/>
</dbReference>
<dbReference type="AlphaFoldDB" id="E0NEL3"/>
<dbReference type="SUPFAM" id="SSF74650">
    <property type="entry name" value="Galactose mutarotase-like"/>
    <property type="match status" value="1"/>
</dbReference>
<dbReference type="InterPro" id="IPR037094">
    <property type="entry name" value="Glyco_hydro_38_cen_sf"/>
</dbReference>
<evidence type="ECO:0000256" key="2">
    <source>
        <dbReference type="ARBA" id="ARBA00022723"/>
    </source>
</evidence>
<dbReference type="SMART" id="SM00872">
    <property type="entry name" value="Alpha-mann_mid"/>
    <property type="match status" value="1"/>
</dbReference>
<evidence type="ECO:0000256" key="3">
    <source>
        <dbReference type="ARBA" id="ARBA00022801"/>
    </source>
</evidence>
<keyword evidence="3 6" id="KW-0378">Hydrolase</keyword>
<dbReference type="InterPro" id="IPR000602">
    <property type="entry name" value="Glyco_hydro_38_N"/>
</dbReference>
<keyword evidence="7" id="KW-1185">Reference proteome</keyword>
<comment type="caution">
    <text evidence="6">The sequence shown here is derived from an EMBL/GenBank/DDBJ whole genome shotgun (WGS) entry which is preliminary data.</text>
</comment>
<keyword evidence="2" id="KW-0479">Metal-binding</keyword>
<dbReference type="Pfam" id="PF01074">
    <property type="entry name" value="Glyco_hydro_38N"/>
    <property type="match status" value="1"/>
</dbReference>
<comment type="similarity">
    <text evidence="1">Belongs to the glycosyl hydrolase 38 family.</text>
</comment>
<dbReference type="GO" id="GO:0030246">
    <property type="term" value="F:carbohydrate binding"/>
    <property type="evidence" value="ECO:0007669"/>
    <property type="project" value="InterPro"/>
</dbReference>
<dbReference type="Gene3D" id="2.70.98.30">
    <property type="entry name" value="Golgi alpha-mannosidase II, domain 4"/>
    <property type="match status" value="1"/>
</dbReference>
<dbReference type="GO" id="GO:0009313">
    <property type="term" value="P:oligosaccharide catabolic process"/>
    <property type="evidence" value="ECO:0007669"/>
    <property type="project" value="TreeGrafter"/>
</dbReference>
<dbReference type="Gene3D" id="1.20.1270.50">
    <property type="entry name" value="Glycoside hydrolase family 38, central domain"/>
    <property type="match status" value="1"/>
</dbReference>
<dbReference type="Pfam" id="PF09261">
    <property type="entry name" value="Alpha-mann_mid"/>
    <property type="match status" value="1"/>
</dbReference>
<dbReference type="GO" id="GO:0046872">
    <property type="term" value="F:metal ion binding"/>
    <property type="evidence" value="ECO:0007669"/>
    <property type="project" value="UniProtKB-KW"/>
</dbReference>
<dbReference type="EC" id="3.2.1.-" evidence="6"/>
<dbReference type="HOGENOM" id="CLU_003442_2_1_9"/>
<sequence length="894" mass="102965">MEAGKHLSASFLLKILGLGERVVMKKIHVIHHTHWDFEWYFTRDEALIQFVYHMDEVFAALQAQKVDYYLLDGQMSILDDYLDAYPEKSKEIKKWVNAGRLFIGPWYTQTDELIITGESIVRNLSLGMKMAQRLGGAQPIGYLPDSFGQGADMPKIYNGMNIKNAVFWRGLPKEKTANREFIWKSEDGSQVSVANIKNGYFVGVGLIEDDDAKNMMTTVVQGASVDDVPLPVGGDQRYVDFNLKERISFYNQQLDDAKLVESNYVKYFQDLKQHQNELDQVTGEFIDPSVSKIHRSIYSSRYDQKYLNDKVERRMIYQVEPLMAMAERAGIPYKKALLDKIWKLIVRNHAHDSAGGCNSDKTNRMILARLVEADQLSYSVVDYLTRKITESDVNYGENTITFFNTLPYPITKRVKFQLSLKNPAFKLMKDDQKITVDVEKVTKEYHGQIKRDTSAYRDDDFYYKIDCSARINLPALQWQSFDVVASEAVPALLENTTDKSISDNHFKIEWVDGKLNLTNLNDQTLVEDFMYIEDGGDEGDTYDYSPAYKNQVYRLDFKDAAVTTRKGRVTSQLILQGTWAVPVDLAARAENLRNQQINYQLELELDGSGRINHELQIHNEAKDHRMRVINRTNIYAKASYADTGFGYIERPVVDPHLKDWQAIGYHEEPTAIFPMIHYVNVHDDERSVSFLTKGIKEYQITGAQNDRVALTLFRSVGYLGRPDLLRRPGVASGNQFTYIPTPDSQLQKEMHFKWATYISKQFDPAEISKEFMEYAVTNPNYQAQDLNQFTNTLKYFVMHPLKNTIKAQPFFELVDRRITFSSLTKSIDGTADLIRVVNLNKQKVQIDQLINLDKQYYINETDFSGRIRKDLGYAASIEKISFQPGEVKTFKIAR</sequence>
<evidence type="ECO:0000259" key="5">
    <source>
        <dbReference type="SMART" id="SM00872"/>
    </source>
</evidence>
<proteinExistence type="inferred from homology"/>
<dbReference type="InterPro" id="IPR011330">
    <property type="entry name" value="Glyco_hydro/deAcase_b/a-brl"/>
</dbReference>
<evidence type="ECO:0000313" key="6">
    <source>
        <dbReference type="EMBL" id="EFL96024.1"/>
    </source>
</evidence>
<dbReference type="eggNOG" id="COG0383">
    <property type="taxonomic scope" value="Bacteria"/>
</dbReference>
<name>E0NEL3_PEDAC</name>
<reference evidence="6" key="1">
    <citation type="submission" date="2010-07" db="EMBL/GenBank/DDBJ databases">
        <authorList>
            <person name="Muzny D."/>
            <person name="Qin X."/>
            <person name="Deng J."/>
            <person name="Jiang H."/>
            <person name="Liu Y."/>
            <person name="Qu J."/>
            <person name="Song X.-Z."/>
            <person name="Zhang L."/>
            <person name="Thornton R."/>
            <person name="Coyle M."/>
            <person name="Francisco L."/>
            <person name="Jackson L."/>
            <person name="Javaid M."/>
            <person name="Korchina V."/>
            <person name="Kovar C."/>
            <person name="Mata R."/>
            <person name="Mathew T."/>
            <person name="Ngo R."/>
            <person name="Nguyen L."/>
            <person name="Nguyen N."/>
            <person name="Okwuonu G."/>
            <person name="Ongeri F."/>
            <person name="Pham C."/>
            <person name="Simmons D."/>
            <person name="Wilczek-Boney K."/>
            <person name="Hale W."/>
            <person name="Jakkamsetti A."/>
            <person name="Pham P."/>
            <person name="Ruth R."/>
            <person name="San Lucas F."/>
            <person name="Warren J."/>
            <person name="Zhang J."/>
            <person name="Zhao Z."/>
            <person name="Zhou C."/>
            <person name="Zhu D."/>
            <person name="Lee S."/>
            <person name="Bess C."/>
            <person name="Blankenburg K."/>
            <person name="Forbes L."/>
            <person name="Fu Q."/>
            <person name="Gubbala S."/>
            <person name="Hirani K."/>
            <person name="Jayaseelan J.C."/>
            <person name="Lara F."/>
            <person name="Munidasa M."/>
            <person name="Palculict T."/>
            <person name="Patil S."/>
            <person name="Pu L.-L."/>
            <person name="Saada N."/>
            <person name="Tang L."/>
            <person name="Weissenberger G."/>
            <person name="Zhu Y."/>
            <person name="Hemphill L."/>
            <person name="Shang Y."/>
            <person name="Youmans B."/>
            <person name="Ayvaz T."/>
            <person name="Ross M."/>
            <person name="Santibanez J."/>
            <person name="Aqrawi P."/>
            <person name="Gross S."/>
            <person name="Joshi V."/>
            <person name="Fowler G."/>
            <person name="Nazareth L."/>
            <person name="Reid J."/>
            <person name="Worley K."/>
            <person name="Petrosino J."/>
            <person name="Highlander S."/>
            <person name="Gibbs R."/>
        </authorList>
    </citation>
    <scope>NUCLEOTIDE SEQUENCE [LARGE SCALE GENOMIC DNA]</scope>
    <source>
        <strain evidence="6">DSM 20284</strain>
    </source>
</reference>
<dbReference type="EMBL" id="AEEG01000002">
    <property type="protein sequence ID" value="EFL96024.1"/>
    <property type="molecule type" value="Genomic_DNA"/>
</dbReference>
<dbReference type="SUPFAM" id="SSF88688">
    <property type="entry name" value="Families 57/38 glycoside transferase middle domain"/>
    <property type="match status" value="1"/>
</dbReference>
<dbReference type="GO" id="GO:0004559">
    <property type="term" value="F:alpha-mannosidase activity"/>
    <property type="evidence" value="ECO:0007669"/>
    <property type="project" value="InterPro"/>
</dbReference>
<dbReference type="CDD" id="cd10815">
    <property type="entry name" value="GH38N_AMII_EcMngB_like"/>
    <property type="match status" value="1"/>
</dbReference>
<dbReference type="InterPro" id="IPR027291">
    <property type="entry name" value="Glyco_hydro_38_N_sf"/>
</dbReference>
<evidence type="ECO:0000313" key="7">
    <source>
        <dbReference type="Proteomes" id="UP000004470"/>
    </source>
</evidence>
<dbReference type="Pfam" id="PF07748">
    <property type="entry name" value="Glyco_hydro_38C"/>
    <property type="match status" value="1"/>
</dbReference>
<dbReference type="InterPro" id="IPR015341">
    <property type="entry name" value="Glyco_hydro_38_cen"/>
</dbReference>
<organism evidence="6 7">
    <name type="scientific">Pediococcus acidilactici DSM 20284</name>
    <dbReference type="NCBI Taxonomy" id="862514"/>
    <lineage>
        <taxon>Bacteria</taxon>
        <taxon>Bacillati</taxon>
        <taxon>Bacillota</taxon>
        <taxon>Bacilli</taxon>
        <taxon>Lactobacillales</taxon>
        <taxon>Lactobacillaceae</taxon>
        <taxon>Pediococcus</taxon>
        <taxon>Pediococcus acidilactici group</taxon>
    </lineage>
</organism>
<dbReference type="InterPro" id="IPR011013">
    <property type="entry name" value="Gal_mutarotase_sf_dom"/>
</dbReference>
<gene>
    <name evidence="6" type="primary">mngB</name>
    <name evidence="6" type="ORF">HMPREF0623_0075</name>
</gene>
<dbReference type="GO" id="GO:0006013">
    <property type="term" value="P:mannose metabolic process"/>
    <property type="evidence" value="ECO:0007669"/>
    <property type="project" value="InterPro"/>
</dbReference>
<dbReference type="CAZy" id="GH38">
    <property type="family name" value="Glycoside Hydrolase Family 38"/>
</dbReference>
<dbReference type="SUPFAM" id="SSF88713">
    <property type="entry name" value="Glycoside hydrolase/deacetylase"/>
    <property type="match status" value="1"/>
</dbReference>
<accession>E0NEL3</accession>
<evidence type="ECO:0000256" key="4">
    <source>
        <dbReference type="ARBA" id="ARBA00023295"/>
    </source>
</evidence>
<dbReference type="PANTHER" id="PTHR46017:SF2">
    <property type="entry name" value="MANNOSYLGLYCERATE HYDROLASE"/>
    <property type="match status" value="1"/>
</dbReference>
<dbReference type="InterPro" id="IPR011682">
    <property type="entry name" value="Glyco_hydro_38_C"/>
</dbReference>
<keyword evidence="4 6" id="KW-0326">Glycosidase</keyword>
<evidence type="ECO:0000256" key="1">
    <source>
        <dbReference type="ARBA" id="ARBA00009792"/>
    </source>
</evidence>
<dbReference type="Proteomes" id="UP000004470">
    <property type="component" value="Unassembled WGS sequence"/>
</dbReference>
<protein>
    <submittedName>
        <fullName evidence="6">Alpha-mannosidase MngB</fullName>
        <ecNumber evidence="6">3.2.1.-</ecNumber>
    </submittedName>
</protein>
<dbReference type="Gene3D" id="3.20.110.10">
    <property type="entry name" value="Glycoside hydrolase 38, N terminal domain"/>
    <property type="match status" value="1"/>
</dbReference>
<dbReference type="InterPro" id="IPR028995">
    <property type="entry name" value="Glyco_hydro_57/38_cen_sf"/>
</dbReference>